<accession>A0ABN3K4H9</accession>
<evidence type="ECO:0000313" key="2">
    <source>
        <dbReference type="Proteomes" id="UP001501638"/>
    </source>
</evidence>
<protein>
    <submittedName>
        <fullName evidence="1">Uncharacterized protein</fullName>
    </submittedName>
</protein>
<dbReference type="Proteomes" id="UP001501638">
    <property type="component" value="Unassembled WGS sequence"/>
</dbReference>
<comment type="caution">
    <text evidence="1">The sequence shown here is derived from an EMBL/GenBank/DDBJ whole genome shotgun (WGS) entry which is preliminary data.</text>
</comment>
<keyword evidence="2" id="KW-1185">Reference proteome</keyword>
<sequence>MGAVFAALAAAAAVWTLKSQRDQIDEQREFIRQQSENLALERVELRAAAQDRKVAQARRVKMSVAEFCGHVFVPELGKLRGAGRLGVEVLNGSDAPIRSVQVYFGDLPAGPRALRVRKEGGFPEWSEVTPVPLIGAGKAYAYVSITMTPQESRENPPVVHFTDDDGVRWSLDYHGSLEEVTDTQAE</sequence>
<evidence type="ECO:0000313" key="1">
    <source>
        <dbReference type="EMBL" id="GAA2448580.1"/>
    </source>
</evidence>
<dbReference type="EMBL" id="BAAASZ010000026">
    <property type="protein sequence ID" value="GAA2448580.1"/>
    <property type="molecule type" value="Genomic_DNA"/>
</dbReference>
<proteinExistence type="predicted"/>
<reference evidence="1 2" key="1">
    <citation type="journal article" date="2019" name="Int. J. Syst. Evol. Microbiol.">
        <title>The Global Catalogue of Microorganisms (GCM) 10K type strain sequencing project: providing services to taxonomists for standard genome sequencing and annotation.</title>
        <authorList>
            <consortium name="The Broad Institute Genomics Platform"/>
            <consortium name="The Broad Institute Genome Sequencing Center for Infectious Disease"/>
            <person name="Wu L."/>
            <person name="Ma J."/>
        </authorList>
    </citation>
    <scope>NUCLEOTIDE SEQUENCE [LARGE SCALE GENOMIC DNA]</scope>
    <source>
        <strain evidence="1 2">JCM 6305</strain>
    </source>
</reference>
<organism evidence="1 2">
    <name type="scientific">Streptomyces macrosporus</name>
    <dbReference type="NCBI Taxonomy" id="44032"/>
    <lineage>
        <taxon>Bacteria</taxon>
        <taxon>Bacillati</taxon>
        <taxon>Actinomycetota</taxon>
        <taxon>Actinomycetes</taxon>
        <taxon>Kitasatosporales</taxon>
        <taxon>Streptomycetaceae</taxon>
        <taxon>Streptomyces</taxon>
    </lineage>
</organism>
<name>A0ABN3K4H9_9ACTN</name>
<gene>
    <name evidence="1" type="ORF">GCM10010405_34920</name>
</gene>